<evidence type="ECO:0000313" key="1">
    <source>
        <dbReference type="EMBL" id="SOQ58856.1"/>
    </source>
</evidence>
<dbReference type="EMBL" id="ODYU01012507">
    <property type="protein sequence ID" value="SOQ58856.1"/>
    <property type="molecule type" value="Genomic_DNA"/>
</dbReference>
<proteinExistence type="predicted"/>
<protein>
    <submittedName>
        <fullName evidence="1">SFRICE_034740</fullName>
    </submittedName>
</protein>
<sequence>MIDRTVGAVTGQPTVLQRVADSMLTRSNSFCDPQIVVSGLGVNVYVKLYFCKRTHDTGENFSVVQNQQSTFERQSKYNNINNVCLSVTPLVKLFARSKV</sequence>
<name>A0A2H1X0Y2_SPOFR</name>
<accession>A0A2H1X0Y2</accession>
<reference evidence="1" key="1">
    <citation type="submission" date="2016-07" db="EMBL/GenBank/DDBJ databases">
        <authorList>
            <person name="Bretaudeau A."/>
        </authorList>
    </citation>
    <scope>NUCLEOTIDE SEQUENCE</scope>
    <source>
        <strain evidence="1">Rice</strain>
        <tissue evidence="1">Whole body</tissue>
    </source>
</reference>
<gene>
    <name evidence="1" type="ORF">SFRICE_034740</name>
</gene>
<dbReference type="AlphaFoldDB" id="A0A2H1X0Y2"/>
<organism evidence="1">
    <name type="scientific">Spodoptera frugiperda</name>
    <name type="common">Fall armyworm</name>
    <dbReference type="NCBI Taxonomy" id="7108"/>
    <lineage>
        <taxon>Eukaryota</taxon>
        <taxon>Metazoa</taxon>
        <taxon>Ecdysozoa</taxon>
        <taxon>Arthropoda</taxon>
        <taxon>Hexapoda</taxon>
        <taxon>Insecta</taxon>
        <taxon>Pterygota</taxon>
        <taxon>Neoptera</taxon>
        <taxon>Endopterygota</taxon>
        <taxon>Lepidoptera</taxon>
        <taxon>Glossata</taxon>
        <taxon>Ditrysia</taxon>
        <taxon>Noctuoidea</taxon>
        <taxon>Noctuidae</taxon>
        <taxon>Amphipyrinae</taxon>
        <taxon>Spodoptera</taxon>
    </lineage>
</organism>